<dbReference type="SMART" id="SM00267">
    <property type="entry name" value="GGDEF"/>
    <property type="match status" value="1"/>
</dbReference>
<dbReference type="InterPro" id="IPR029787">
    <property type="entry name" value="Nucleotide_cyclase"/>
</dbReference>
<dbReference type="EMBL" id="JBHLUN010000002">
    <property type="protein sequence ID" value="MFC0407394.1"/>
    <property type="molecule type" value="Genomic_DNA"/>
</dbReference>
<dbReference type="Gene3D" id="3.20.20.450">
    <property type="entry name" value="EAL domain"/>
    <property type="match status" value="1"/>
</dbReference>
<dbReference type="Proteomes" id="UP001589865">
    <property type="component" value="Unassembled WGS sequence"/>
</dbReference>
<proteinExistence type="predicted"/>
<gene>
    <name evidence="3" type="ORF">ACFFGY_03985</name>
</gene>
<dbReference type="PROSITE" id="PS50883">
    <property type="entry name" value="EAL"/>
    <property type="match status" value="1"/>
</dbReference>
<dbReference type="Pfam" id="PF00563">
    <property type="entry name" value="EAL"/>
    <property type="match status" value="1"/>
</dbReference>
<reference evidence="3 4" key="1">
    <citation type="submission" date="2024-09" db="EMBL/GenBank/DDBJ databases">
        <authorList>
            <person name="Sun Q."/>
            <person name="Mori K."/>
        </authorList>
    </citation>
    <scope>NUCLEOTIDE SEQUENCE [LARGE SCALE GENOMIC DNA]</scope>
    <source>
        <strain evidence="3 4">TBRC 5777</strain>
    </source>
</reference>
<sequence length="471" mass="50387">MDGVAGHPGKEPVLRCESCRQPLRRGDALTGLADRTEFREALERVLGAACIAGDAPASDDPEPGYPGHGGPEHGAAVLLLDLDRFKAVNDSLGHAAGDALLRNVAGRLRATLRPGDLAARLGGDEFAVLLEPSPGENAVSSIAERLVELLSRPYLVEGGVANIGVSIGIAFAVPGIDPEAVLRRADLALYKSKAEGRCRFHFFEPALQASAEARRLLEFDLRAALALGQFELFYQPQLDLASDRLAGFEALIRWRHPVRGLVPPDSFIPLAEELGLIIRIGEWVVREACAEAARWPDGLCVAVNVAAAQFTSGTLISAVTGALLRSGLPSRRLELEVTETALLHDDGGMTLEQLQALKDLGVQVSLDDFGTGYSSLTQLRSFPFDRVKIDRSFADDPAVVRAVAALGNSLGMRITAEGVETDEQMQRLRDDGCTEAQGYLLSRPVPAGEVATLIERLGLLQGRRKMGAEVG</sequence>
<dbReference type="PANTHER" id="PTHR44757">
    <property type="entry name" value="DIGUANYLATE CYCLASE DGCP"/>
    <property type="match status" value="1"/>
</dbReference>
<dbReference type="InterPro" id="IPR000160">
    <property type="entry name" value="GGDEF_dom"/>
</dbReference>
<dbReference type="RefSeq" id="WP_377043089.1">
    <property type="nucleotide sequence ID" value="NZ_JBHLUN010000002.1"/>
</dbReference>
<name>A0ABV6JNV4_9PROT</name>
<evidence type="ECO:0000313" key="3">
    <source>
        <dbReference type="EMBL" id="MFC0407394.1"/>
    </source>
</evidence>
<dbReference type="InterPro" id="IPR001633">
    <property type="entry name" value="EAL_dom"/>
</dbReference>
<keyword evidence="4" id="KW-1185">Reference proteome</keyword>
<dbReference type="SUPFAM" id="SSF141868">
    <property type="entry name" value="EAL domain-like"/>
    <property type="match status" value="1"/>
</dbReference>
<dbReference type="NCBIfam" id="TIGR00254">
    <property type="entry name" value="GGDEF"/>
    <property type="match status" value="1"/>
</dbReference>
<dbReference type="Pfam" id="PF00990">
    <property type="entry name" value="GGDEF"/>
    <property type="match status" value="1"/>
</dbReference>
<dbReference type="InterPro" id="IPR035919">
    <property type="entry name" value="EAL_sf"/>
</dbReference>
<protein>
    <submittedName>
        <fullName evidence="3">Bifunctional diguanylate cyclase/phosphodiesterase</fullName>
    </submittedName>
</protein>
<evidence type="ECO:0000313" key="4">
    <source>
        <dbReference type="Proteomes" id="UP001589865"/>
    </source>
</evidence>
<dbReference type="CDD" id="cd01948">
    <property type="entry name" value="EAL"/>
    <property type="match status" value="1"/>
</dbReference>
<dbReference type="PROSITE" id="PS50887">
    <property type="entry name" value="GGDEF"/>
    <property type="match status" value="1"/>
</dbReference>
<evidence type="ECO:0000259" key="1">
    <source>
        <dbReference type="PROSITE" id="PS50883"/>
    </source>
</evidence>
<dbReference type="Gene3D" id="3.30.70.270">
    <property type="match status" value="1"/>
</dbReference>
<accession>A0ABV6JNV4</accession>
<dbReference type="CDD" id="cd01949">
    <property type="entry name" value="GGDEF"/>
    <property type="match status" value="1"/>
</dbReference>
<dbReference type="InterPro" id="IPR052155">
    <property type="entry name" value="Biofilm_reg_signaling"/>
</dbReference>
<comment type="caution">
    <text evidence="3">The sequence shown here is derived from an EMBL/GenBank/DDBJ whole genome shotgun (WGS) entry which is preliminary data.</text>
</comment>
<evidence type="ECO:0000259" key="2">
    <source>
        <dbReference type="PROSITE" id="PS50887"/>
    </source>
</evidence>
<dbReference type="PANTHER" id="PTHR44757:SF2">
    <property type="entry name" value="BIOFILM ARCHITECTURE MAINTENANCE PROTEIN MBAA"/>
    <property type="match status" value="1"/>
</dbReference>
<dbReference type="InterPro" id="IPR043128">
    <property type="entry name" value="Rev_trsase/Diguanyl_cyclase"/>
</dbReference>
<dbReference type="SUPFAM" id="SSF55073">
    <property type="entry name" value="Nucleotide cyclase"/>
    <property type="match status" value="1"/>
</dbReference>
<organism evidence="3 4">
    <name type="scientific">Roseomonas elaeocarpi</name>
    <dbReference type="NCBI Taxonomy" id="907779"/>
    <lineage>
        <taxon>Bacteria</taxon>
        <taxon>Pseudomonadati</taxon>
        <taxon>Pseudomonadota</taxon>
        <taxon>Alphaproteobacteria</taxon>
        <taxon>Acetobacterales</taxon>
        <taxon>Roseomonadaceae</taxon>
        <taxon>Roseomonas</taxon>
    </lineage>
</organism>
<dbReference type="SMART" id="SM00052">
    <property type="entry name" value="EAL"/>
    <property type="match status" value="1"/>
</dbReference>
<feature type="domain" description="GGDEF" evidence="2">
    <location>
        <begin position="73"/>
        <end position="205"/>
    </location>
</feature>
<feature type="domain" description="EAL" evidence="1">
    <location>
        <begin position="214"/>
        <end position="458"/>
    </location>
</feature>